<keyword evidence="2" id="KW-0805">Transcription regulation</keyword>
<feature type="compositionally biased region" description="Low complexity" evidence="6">
    <location>
        <begin position="291"/>
        <end position="302"/>
    </location>
</feature>
<dbReference type="PANTHER" id="PTHR31069:SF31">
    <property type="entry name" value="MONODICTYPHENONE CLUSTER TRANSCRIPTION FACTOR-RELATED"/>
    <property type="match status" value="1"/>
</dbReference>
<feature type="domain" description="Zn(2)-C6 fungal-type" evidence="7">
    <location>
        <begin position="23"/>
        <end position="53"/>
    </location>
</feature>
<dbReference type="GO" id="GO:0008270">
    <property type="term" value="F:zinc ion binding"/>
    <property type="evidence" value="ECO:0007669"/>
    <property type="project" value="InterPro"/>
</dbReference>
<dbReference type="Gene3D" id="4.10.240.10">
    <property type="entry name" value="Zn(2)-C6 fungal-type DNA-binding domain"/>
    <property type="match status" value="1"/>
</dbReference>
<sequence length="415" mass="44953">MPAVPTATSVPPIGPAVPKLRSSCDSCGNAKVKCDRDRPKCGRCATLGLPCVYGLSRHFGKPPRKRLTTDLDEGTARCKKRTTRVDQSRSNYIALDYTRPQSMNDSGQLVLSNPTTDIPSSTSDLSNPLRLDEQSQFISAFSPSLFFDEWPQLENFEFGIDIPSVAKSPATEARPSASALEPINSRIDSTSRKPHSCPRESYEIFRDLICPAPDLHAPEANSDPVSARLDQVLCCTRNAIDRLSQLLRCPCASSGHRVMVHASSIARILMWYQQAAGWTCSNAWQSRPLALASSPTSGSASPSSPPSYDTGASTDTISTPTLAQCTGFVVEHVPVSMGAFSIEDQNMQAAFKTRLVLSELKRTASLIELFISQGSCEPSANGIAGLHTHLGTWLRSEHSRTVETLTAKLSALNDI</sequence>
<dbReference type="InterPro" id="IPR036864">
    <property type="entry name" value="Zn2-C6_fun-type_DNA-bd_sf"/>
</dbReference>
<dbReference type="Proteomes" id="UP000799750">
    <property type="component" value="Unassembled WGS sequence"/>
</dbReference>
<evidence type="ECO:0000259" key="7">
    <source>
        <dbReference type="PROSITE" id="PS50048"/>
    </source>
</evidence>
<dbReference type="GO" id="GO:0003677">
    <property type="term" value="F:DNA binding"/>
    <property type="evidence" value="ECO:0007669"/>
    <property type="project" value="UniProtKB-KW"/>
</dbReference>
<feature type="region of interest" description="Disordered" evidence="6">
    <location>
        <begin position="291"/>
        <end position="313"/>
    </location>
</feature>
<keyword evidence="9" id="KW-1185">Reference proteome</keyword>
<dbReference type="AlphaFoldDB" id="A0A6A6QGH1"/>
<dbReference type="InterPro" id="IPR050675">
    <property type="entry name" value="OAF3"/>
</dbReference>
<dbReference type="OrthoDB" id="2328572at2759"/>
<dbReference type="PRINTS" id="PR00755">
    <property type="entry name" value="AFLATOXINBRP"/>
</dbReference>
<proteinExistence type="predicted"/>
<dbReference type="GO" id="GO:0000981">
    <property type="term" value="F:DNA-binding transcription factor activity, RNA polymerase II-specific"/>
    <property type="evidence" value="ECO:0007669"/>
    <property type="project" value="InterPro"/>
</dbReference>
<dbReference type="GO" id="GO:0005634">
    <property type="term" value="C:nucleus"/>
    <property type="evidence" value="ECO:0007669"/>
    <property type="project" value="InterPro"/>
</dbReference>
<evidence type="ECO:0000256" key="1">
    <source>
        <dbReference type="ARBA" id="ARBA00022723"/>
    </source>
</evidence>
<dbReference type="Pfam" id="PF00172">
    <property type="entry name" value="Zn_clus"/>
    <property type="match status" value="1"/>
</dbReference>
<evidence type="ECO:0000313" key="9">
    <source>
        <dbReference type="Proteomes" id="UP000799750"/>
    </source>
</evidence>
<keyword evidence="4" id="KW-0804">Transcription</keyword>
<evidence type="ECO:0000256" key="3">
    <source>
        <dbReference type="ARBA" id="ARBA00023125"/>
    </source>
</evidence>
<evidence type="ECO:0000256" key="5">
    <source>
        <dbReference type="ARBA" id="ARBA00023242"/>
    </source>
</evidence>
<gene>
    <name evidence="8" type="ORF">BU16DRAFT_542423</name>
</gene>
<dbReference type="InterPro" id="IPR013700">
    <property type="entry name" value="AflR"/>
</dbReference>
<accession>A0A6A6QGH1</accession>
<feature type="region of interest" description="Disordered" evidence="6">
    <location>
        <begin position="171"/>
        <end position="195"/>
    </location>
</feature>
<dbReference type="SMART" id="SM00066">
    <property type="entry name" value="GAL4"/>
    <property type="match status" value="1"/>
</dbReference>
<evidence type="ECO:0000313" key="8">
    <source>
        <dbReference type="EMBL" id="KAF2491281.1"/>
    </source>
</evidence>
<evidence type="ECO:0000256" key="4">
    <source>
        <dbReference type="ARBA" id="ARBA00023163"/>
    </source>
</evidence>
<dbReference type="GO" id="GO:0045122">
    <property type="term" value="P:aflatoxin biosynthetic process"/>
    <property type="evidence" value="ECO:0007669"/>
    <property type="project" value="InterPro"/>
</dbReference>
<dbReference type="PROSITE" id="PS50048">
    <property type="entry name" value="ZN2_CY6_FUNGAL_2"/>
    <property type="match status" value="1"/>
</dbReference>
<dbReference type="EMBL" id="MU004195">
    <property type="protein sequence ID" value="KAF2491281.1"/>
    <property type="molecule type" value="Genomic_DNA"/>
</dbReference>
<dbReference type="InterPro" id="IPR001138">
    <property type="entry name" value="Zn2Cys6_DnaBD"/>
</dbReference>
<keyword evidence="1" id="KW-0479">Metal-binding</keyword>
<dbReference type="SUPFAM" id="SSF57701">
    <property type="entry name" value="Zn2/Cys6 DNA-binding domain"/>
    <property type="match status" value="1"/>
</dbReference>
<reference evidence="8" key="1">
    <citation type="journal article" date="2020" name="Stud. Mycol.">
        <title>101 Dothideomycetes genomes: a test case for predicting lifestyles and emergence of pathogens.</title>
        <authorList>
            <person name="Haridas S."/>
            <person name="Albert R."/>
            <person name="Binder M."/>
            <person name="Bloem J."/>
            <person name="Labutti K."/>
            <person name="Salamov A."/>
            <person name="Andreopoulos B."/>
            <person name="Baker S."/>
            <person name="Barry K."/>
            <person name="Bills G."/>
            <person name="Bluhm B."/>
            <person name="Cannon C."/>
            <person name="Castanera R."/>
            <person name="Culley D."/>
            <person name="Daum C."/>
            <person name="Ezra D."/>
            <person name="Gonzalez J."/>
            <person name="Henrissat B."/>
            <person name="Kuo A."/>
            <person name="Liang C."/>
            <person name="Lipzen A."/>
            <person name="Lutzoni F."/>
            <person name="Magnuson J."/>
            <person name="Mondo S."/>
            <person name="Nolan M."/>
            <person name="Ohm R."/>
            <person name="Pangilinan J."/>
            <person name="Park H.-J."/>
            <person name="Ramirez L."/>
            <person name="Alfaro M."/>
            <person name="Sun H."/>
            <person name="Tritt A."/>
            <person name="Yoshinaga Y."/>
            <person name="Zwiers L.-H."/>
            <person name="Turgeon B."/>
            <person name="Goodwin S."/>
            <person name="Spatafora J."/>
            <person name="Crous P."/>
            <person name="Grigoriev I."/>
        </authorList>
    </citation>
    <scope>NUCLEOTIDE SEQUENCE</scope>
    <source>
        <strain evidence="8">CBS 269.34</strain>
    </source>
</reference>
<keyword evidence="3" id="KW-0238">DNA-binding</keyword>
<dbReference type="CDD" id="cd00067">
    <property type="entry name" value="GAL4"/>
    <property type="match status" value="1"/>
</dbReference>
<evidence type="ECO:0000256" key="2">
    <source>
        <dbReference type="ARBA" id="ARBA00023015"/>
    </source>
</evidence>
<organism evidence="8 9">
    <name type="scientific">Lophium mytilinum</name>
    <dbReference type="NCBI Taxonomy" id="390894"/>
    <lineage>
        <taxon>Eukaryota</taxon>
        <taxon>Fungi</taxon>
        <taxon>Dikarya</taxon>
        <taxon>Ascomycota</taxon>
        <taxon>Pezizomycotina</taxon>
        <taxon>Dothideomycetes</taxon>
        <taxon>Pleosporomycetidae</taxon>
        <taxon>Mytilinidiales</taxon>
        <taxon>Mytilinidiaceae</taxon>
        <taxon>Lophium</taxon>
    </lineage>
</organism>
<protein>
    <recommendedName>
        <fullName evidence="7">Zn(2)-C6 fungal-type domain-containing protein</fullName>
    </recommendedName>
</protein>
<dbReference type="PANTHER" id="PTHR31069">
    <property type="entry name" value="OLEATE-ACTIVATED TRANSCRIPTION FACTOR 1-RELATED"/>
    <property type="match status" value="1"/>
</dbReference>
<dbReference type="Pfam" id="PF08493">
    <property type="entry name" value="AflR"/>
    <property type="match status" value="1"/>
</dbReference>
<keyword evidence="5" id="KW-0539">Nucleus</keyword>
<name>A0A6A6QGH1_9PEZI</name>
<evidence type="ECO:0000256" key="6">
    <source>
        <dbReference type="SAM" id="MobiDB-lite"/>
    </source>
</evidence>